<accession>A0ABT1PW09</accession>
<feature type="transmembrane region" description="Helical" evidence="8">
    <location>
        <begin position="118"/>
        <end position="139"/>
    </location>
</feature>
<evidence type="ECO:0000256" key="1">
    <source>
        <dbReference type="ARBA" id="ARBA00004651"/>
    </source>
</evidence>
<dbReference type="PROSITE" id="PS50850">
    <property type="entry name" value="MFS"/>
    <property type="match status" value="1"/>
</dbReference>
<dbReference type="SUPFAM" id="SSF103473">
    <property type="entry name" value="MFS general substrate transporter"/>
    <property type="match status" value="1"/>
</dbReference>
<feature type="transmembrane region" description="Helical" evidence="8">
    <location>
        <begin position="21"/>
        <end position="46"/>
    </location>
</feature>
<dbReference type="InterPro" id="IPR011701">
    <property type="entry name" value="MFS"/>
</dbReference>
<feature type="transmembrane region" description="Helical" evidence="8">
    <location>
        <begin position="182"/>
        <end position="202"/>
    </location>
</feature>
<evidence type="ECO:0000256" key="7">
    <source>
        <dbReference type="ARBA" id="ARBA00023251"/>
    </source>
</evidence>
<proteinExistence type="predicted"/>
<comment type="caution">
    <text evidence="10">The sequence shown here is derived from an EMBL/GenBank/DDBJ whole genome shotgun (WGS) entry which is preliminary data.</text>
</comment>
<evidence type="ECO:0000313" key="10">
    <source>
        <dbReference type="EMBL" id="MCQ4080752.1"/>
    </source>
</evidence>
<evidence type="ECO:0000256" key="3">
    <source>
        <dbReference type="ARBA" id="ARBA00022475"/>
    </source>
</evidence>
<dbReference type="InterPro" id="IPR004638">
    <property type="entry name" value="EmrB-like"/>
</dbReference>
<dbReference type="RefSeq" id="WP_255919668.1">
    <property type="nucleotide sequence ID" value="NZ_JANFNG010000005.1"/>
</dbReference>
<evidence type="ECO:0000256" key="8">
    <source>
        <dbReference type="SAM" id="Phobius"/>
    </source>
</evidence>
<comment type="subcellular location">
    <subcellularLocation>
        <location evidence="1">Cell membrane</location>
        <topology evidence="1">Multi-pass membrane protein</topology>
    </subcellularLocation>
</comment>
<feature type="transmembrane region" description="Helical" evidence="8">
    <location>
        <begin position="214"/>
        <end position="232"/>
    </location>
</feature>
<dbReference type="CDD" id="cd17321">
    <property type="entry name" value="MFS_MMR_MDR_like"/>
    <property type="match status" value="1"/>
</dbReference>
<feature type="domain" description="Major facilitator superfamily (MFS) profile" evidence="9">
    <location>
        <begin position="23"/>
        <end position="469"/>
    </location>
</feature>
<name>A0ABT1PW09_9ACTN</name>
<dbReference type="Proteomes" id="UP001057702">
    <property type="component" value="Unassembled WGS sequence"/>
</dbReference>
<protein>
    <submittedName>
        <fullName evidence="10">MFS transporter</fullName>
    </submittedName>
</protein>
<dbReference type="NCBIfam" id="TIGR00711">
    <property type="entry name" value="efflux_EmrB"/>
    <property type="match status" value="1"/>
</dbReference>
<evidence type="ECO:0000313" key="11">
    <source>
        <dbReference type="Proteomes" id="UP001057702"/>
    </source>
</evidence>
<feature type="transmembrane region" description="Helical" evidence="8">
    <location>
        <begin position="244"/>
        <end position="263"/>
    </location>
</feature>
<evidence type="ECO:0000259" key="9">
    <source>
        <dbReference type="PROSITE" id="PS50850"/>
    </source>
</evidence>
<evidence type="ECO:0000256" key="2">
    <source>
        <dbReference type="ARBA" id="ARBA00022448"/>
    </source>
</evidence>
<organism evidence="10 11">
    <name type="scientific">Streptomyces humicola</name>
    <dbReference type="NCBI Taxonomy" id="2953240"/>
    <lineage>
        <taxon>Bacteria</taxon>
        <taxon>Bacillati</taxon>
        <taxon>Actinomycetota</taxon>
        <taxon>Actinomycetes</taxon>
        <taxon>Kitasatosporales</taxon>
        <taxon>Streptomycetaceae</taxon>
        <taxon>Streptomyces</taxon>
    </lineage>
</organism>
<dbReference type="InterPro" id="IPR020846">
    <property type="entry name" value="MFS_dom"/>
</dbReference>
<keyword evidence="7" id="KW-0046">Antibiotic resistance</keyword>
<gene>
    <name evidence="10" type="ORF">NGB36_09085</name>
</gene>
<evidence type="ECO:0000256" key="4">
    <source>
        <dbReference type="ARBA" id="ARBA00022692"/>
    </source>
</evidence>
<keyword evidence="2" id="KW-0813">Transport</keyword>
<dbReference type="PRINTS" id="PR01036">
    <property type="entry name" value="TCRTETB"/>
</dbReference>
<feature type="transmembrane region" description="Helical" evidence="8">
    <location>
        <begin position="146"/>
        <end position="170"/>
    </location>
</feature>
<keyword evidence="3" id="KW-1003">Cell membrane</keyword>
<feature type="transmembrane region" description="Helical" evidence="8">
    <location>
        <begin position="348"/>
        <end position="367"/>
    </location>
</feature>
<dbReference type="Gene3D" id="1.20.1250.20">
    <property type="entry name" value="MFS general substrate transporter like domains"/>
    <property type="match status" value="2"/>
</dbReference>
<dbReference type="Pfam" id="PF07690">
    <property type="entry name" value="MFS_1"/>
    <property type="match status" value="1"/>
</dbReference>
<feature type="transmembrane region" description="Helical" evidence="8">
    <location>
        <begin position="314"/>
        <end position="341"/>
    </location>
</feature>
<evidence type="ECO:0000256" key="5">
    <source>
        <dbReference type="ARBA" id="ARBA00022989"/>
    </source>
</evidence>
<keyword evidence="6 8" id="KW-0472">Membrane</keyword>
<dbReference type="PANTHER" id="PTHR42718:SF39">
    <property type="entry name" value="ACTINORHODIN TRANSPORTER-RELATED"/>
    <property type="match status" value="1"/>
</dbReference>
<keyword evidence="4 8" id="KW-0812">Transmembrane</keyword>
<feature type="transmembrane region" description="Helical" evidence="8">
    <location>
        <begin position="530"/>
        <end position="550"/>
    </location>
</feature>
<dbReference type="PANTHER" id="PTHR42718">
    <property type="entry name" value="MAJOR FACILITATOR SUPERFAMILY MULTIDRUG TRANSPORTER MFSC"/>
    <property type="match status" value="1"/>
</dbReference>
<dbReference type="EMBL" id="JANFNG010000005">
    <property type="protein sequence ID" value="MCQ4080752.1"/>
    <property type="molecule type" value="Genomic_DNA"/>
</dbReference>
<keyword evidence="5 8" id="KW-1133">Transmembrane helix</keyword>
<evidence type="ECO:0000256" key="6">
    <source>
        <dbReference type="ARBA" id="ARBA00023136"/>
    </source>
</evidence>
<keyword evidence="11" id="KW-1185">Reference proteome</keyword>
<reference evidence="10" key="1">
    <citation type="submission" date="2022-06" db="EMBL/GenBank/DDBJ databases">
        <title>Draft genome sequence of Streptomyces sp. RB6PN25 isolated from peat swamp forest in Thailand.</title>
        <authorList>
            <person name="Duangmal K."/>
            <person name="Klaysubun C."/>
        </authorList>
    </citation>
    <scope>NUCLEOTIDE SEQUENCE</scope>
    <source>
        <strain evidence="10">RB6PN25</strain>
    </source>
</reference>
<dbReference type="InterPro" id="IPR036259">
    <property type="entry name" value="MFS_trans_sf"/>
</dbReference>
<feature type="transmembrane region" description="Helical" evidence="8">
    <location>
        <begin position="58"/>
        <end position="77"/>
    </location>
</feature>
<feature type="transmembrane region" description="Helical" evidence="8">
    <location>
        <begin position="283"/>
        <end position="308"/>
    </location>
</feature>
<feature type="transmembrane region" description="Helical" evidence="8">
    <location>
        <begin position="89"/>
        <end position="112"/>
    </location>
</feature>
<feature type="transmembrane region" description="Helical" evidence="8">
    <location>
        <begin position="423"/>
        <end position="444"/>
    </location>
</feature>
<feature type="transmembrane region" description="Helical" evidence="8">
    <location>
        <begin position="379"/>
        <end position="402"/>
    </location>
</feature>
<sequence>MAPTATQAGSGHAARPRQRTGITVAIVLVAAFMQLIDVSIVNVAVASIQQGLGATDTQIQWVLAGYTLAFAVLLVAGGRLGDRLGRRRMFLVGMAGFTLASLLCGAATSPAILVGSRLVQGLAAALMYPQVYSVIQVAVSPKQRGAVLGALGGVIGLAAITGPLVGGLLINVNLFGWTWRPIFLVNVPIGVLTIMFALRFLPESRSEEPHAIDWLGVALVTLGVGLLVYPLVQGRETGWPEWMFGMLAAGATALLVFCIYESYRERTGRTPLVRMSLFAGRGFSGGLILIIVFYGAFLPFFLVFSLYVQVGLGYSALAAGVTLVPYALGSGAGSGLSIALAPRMGRTILHIGLALLIAGSCGIAWTVHRVGSHLHGVQLLPSLVVAGLGFGLTVTPLVTLILAKVPVHHAGSASGVLTTAQQFGSAGGIAVLGTVFFGLLGAHADTITHAQTPALTRQITPLATTGQPAPQVVAGYLTCFHDRANEKDSSVVPASCQDPHPEPTAVENVLDTYVDQAEREDFAWSAEHTVYVQIGLFAVCFLLVSTLPKVRGKELAEFEKQAQDAVIIG</sequence>